<dbReference type="GO" id="GO:0016281">
    <property type="term" value="C:eukaryotic translation initiation factor 4F complex"/>
    <property type="evidence" value="ECO:0007669"/>
    <property type="project" value="TreeGrafter"/>
</dbReference>
<accession>A0AA35S9E0</accession>
<sequence length="493" mass="54790">MREEWPTLEAVETNNNEQGNEDEWPDLHSPDVKIQPTELFTNSGPNGEVRVQNLEPHPQNAAAAYPHMIHASPYPMGWPPHFLSQVHVPVTTTGPFNYYHFHHQTGFYPPPPHGPAFSWPGSHVGLPPVPIPYTHSGSEDDSGCVDLSKTPPTSLGDEEGELNVERLEKKVEDGEEDRLGEGEKEGERGGGGEEVEEVKDDGDLDEVVRVEGGEGEKEGEEVEEVKDDGDLDEVVSGEGVEGGEGEEGDEETGEAVVERDLSCDVCPGDIAAVPSNLPLESTWVMWYDRITGNTRNCRSDYRSSLQNIHTMSSVEDFWRLYNNIRQPRGLERNSNYHFFKEGIEPLWEDPANEQGGKWVLTLRDEAILDKIWEELLLAMIGGVIESSHAVNGAVVSRRKKGDRVALWTSKKSAKINLDICVDLLRVLAIACDVTTDDLPDFVHQLAEGHGGLSLEYMYHRDSLRSGTSYQNSGHIRLQDNCQSLVAKVLKKLT</sequence>
<dbReference type="InterPro" id="IPR001040">
    <property type="entry name" value="TIF_eIF_4E"/>
</dbReference>
<dbReference type="EMBL" id="CASHTH010002190">
    <property type="protein sequence ID" value="CAI8025905.1"/>
    <property type="molecule type" value="Genomic_DNA"/>
</dbReference>
<feature type="region of interest" description="Disordered" evidence="2">
    <location>
        <begin position="134"/>
        <end position="254"/>
    </location>
</feature>
<evidence type="ECO:0000256" key="1">
    <source>
        <dbReference type="RuleBase" id="RU004374"/>
    </source>
</evidence>
<protein>
    <submittedName>
        <fullName evidence="3">Eukaryotic translation initiation factor 4E type 2</fullName>
    </submittedName>
</protein>
<feature type="compositionally biased region" description="Basic and acidic residues" evidence="2">
    <location>
        <begin position="163"/>
        <end position="191"/>
    </location>
</feature>
<evidence type="ECO:0000313" key="4">
    <source>
        <dbReference type="Proteomes" id="UP001174909"/>
    </source>
</evidence>
<dbReference type="PANTHER" id="PTHR11960">
    <property type="entry name" value="EUKARYOTIC TRANSLATION INITIATION FACTOR 4E RELATED"/>
    <property type="match status" value="1"/>
</dbReference>
<reference evidence="3" key="1">
    <citation type="submission" date="2023-03" db="EMBL/GenBank/DDBJ databases">
        <authorList>
            <person name="Steffen K."/>
            <person name="Cardenas P."/>
        </authorList>
    </citation>
    <scope>NUCLEOTIDE SEQUENCE</scope>
</reference>
<keyword evidence="1" id="KW-0694">RNA-binding</keyword>
<comment type="caution">
    <text evidence="3">The sequence shown here is derived from an EMBL/GenBank/DDBJ whole genome shotgun (WGS) entry which is preliminary data.</text>
</comment>
<dbReference type="Pfam" id="PF01652">
    <property type="entry name" value="IF4E"/>
    <property type="match status" value="1"/>
</dbReference>
<dbReference type="AlphaFoldDB" id="A0AA35S9E0"/>
<evidence type="ECO:0000313" key="3">
    <source>
        <dbReference type="EMBL" id="CAI8025905.1"/>
    </source>
</evidence>
<dbReference type="GO" id="GO:0003743">
    <property type="term" value="F:translation initiation factor activity"/>
    <property type="evidence" value="ECO:0007669"/>
    <property type="project" value="UniProtKB-KW"/>
</dbReference>
<feature type="compositionally biased region" description="Acidic residues" evidence="2">
    <location>
        <begin position="193"/>
        <end position="205"/>
    </location>
</feature>
<keyword evidence="1" id="KW-0648">Protein biosynthesis</keyword>
<dbReference type="PANTHER" id="PTHR11960:SF73">
    <property type="entry name" value="TRANSLATION INITIATION FACTOR 4E, PUTATIVE-RELATED"/>
    <property type="match status" value="1"/>
</dbReference>
<dbReference type="InterPro" id="IPR023398">
    <property type="entry name" value="TIF_eIF4e-like"/>
</dbReference>
<dbReference type="SUPFAM" id="SSF55418">
    <property type="entry name" value="eIF4e-like"/>
    <property type="match status" value="1"/>
</dbReference>
<feature type="compositionally biased region" description="Acidic residues" evidence="2">
    <location>
        <begin position="217"/>
        <end position="253"/>
    </location>
</feature>
<feature type="region of interest" description="Disordered" evidence="2">
    <location>
        <begin position="1"/>
        <end position="31"/>
    </location>
</feature>
<keyword evidence="1 3" id="KW-0396">Initiation factor</keyword>
<evidence type="ECO:0000256" key="2">
    <source>
        <dbReference type="SAM" id="MobiDB-lite"/>
    </source>
</evidence>
<name>A0AA35S9E0_GEOBA</name>
<dbReference type="GO" id="GO:0000340">
    <property type="term" value="F:RNA 7-methylguanosine cap binding"/>
    <property type="evidence" value="ECO:0007669"/>
    <property type="project" value="TreeGrafter"/>
</dbReference>
<gene>
    <name evidence="3" type="ORF">GBAR_LOCUS14935</name>
</gene>
<proteinExistence type="inferred from homology"/>
<organism evidence="3 4">
    <name type="scientific">Geodia barretti</name>
    <name type="common">Barrett's horny sponge</name>
    <dbReference type="NCBI Taxonomy" id="519541"/>
    <lineage>
        <taxon>Eukaryota</taxon>
        <taxon>Metazoa</taxon>
        <taxon>Porifera</taxon>
        <taxon>Demospongiae</taxon>
        <taxon>Heteroscleromorpha</taxon>
        <taxon>Tetractinellida</taxon>
        <taxon>Astrophorina</taxon>
        <taxon>Geodiidae</taxon>
        <taxon>Geodia</taxon>
    </lineage>
</organism>
<comment type="similarity">
    <text evidence="1">Belongs to the eukaryotic initiation factor 4E family.</text>
</comment>
<keyword evidence="4" id="KW-1185">Reference proteome</keyword>
<feature type="compositionally biased region" description="Basic and acidic residues" evidence="2">
    <location>
        <begin position="206"/>
        <end position="216"/>
    </location>
</feature>
<dbReference type="Proteomes" id="UP001174909">
    <property type="component" value="Unassembled WGS sequence"/>
</dbReference>
<dbReference type="Gene3D" id="3.30.760.10">
    <property type="entry name" value="RNA Cap, Translation Initiation Factor Eif4e"/>
    <property type="match status" value="1"/>
</dbReference>